<dbReference type="EMBL" id="JXZB01000004">
    <property type="protein sequence ID" value="KIQ62326.1"/>
    <property type="molecule type" value="Genomic_DNA"/>
</dbReference>
<keyword evidence="2" id="KW-0472">Membrane</keyword>
<feature type="transmembrane region" description="Helical" evidence="2">
    <location>
        <begin position="36"/>
        <end position="54"/>
    </location>
</feature>
<feature type="compositionally biased region" description="Acidic residues" evidence="1">
    <location>
        <begin position="359"/>
        <end position="375"/>
    </location>
</feature>
<feature type="transmembrane region" description="Helical" evidence="2">
    <location>
        <begin position="175"/>
        <end position="193"/>
    </location>
</feature>
<organism evidence="3 4">
    <name type="scientific">Kitasatospora griseola</name>
    <name type="common">Streptomyces griseolosporeus</name>
    <dbReference type="NCBI Taxonomy" id="2064"/>
    <lineage>
        <taxon>Bacteria</taxon>
        <taxon>Bacillati</taxon>
        <taxon>Actinomycetota</taxon>
        <taxon>Actinomycetes</taxon>
        <taxon>Kitasatosporales</taxon>
        <taxon>Streptomycetaceae</taxon>
        <taxon>Kitasatospora</taxon>
    </lineage>
</organism>
<reference evidence="3 4" key="1">
    <citation type="submission" date="2015-02" db="EMBL/GenBank/DDBJ databases">
        <title>Draft genome sequence of Kitasatospora griseola MF730-N6, a bafilomycin, terpentecin and satosporin producer.</title>
        <authorList>
            <person name="Arens J.C."/>
            <person name="Haltli B."/>
            <person name="Kerr R.G."/>
        </authorList>
    </citation>
    <scope>NUCLEOTIDE SEQUENCE [LARGE SCALE GENOMIC DNA]</scope>
    <source>
        <strain evidence="3 4">MF730-N6</strain>
    </source>
</reference>
<keyword evidence="2" id="KW-1133">Transmembrane helix</keyword>
<evidence type="ECO:0000256" key="2">
    <source>
        <dbReference type="SAM" id="Phobius"/>
    </source>
</evidence>
<keyword evidence="2" id="KW-0812">Transmembrane</keyword>
<dbReference type="PATRIC" id="fig|2064.6.peg.5316"/>
<keyword evidence="4" id="KW-1185">Reference proteome</keyword>
<feature type="transmembrane region" description="Helical" evidence="2">
    <location>
        <begin position="66"/>
        <end position="85"/>
    </location>
</feature>
<dbReference type="Proteomes" id="UP000032066">
    <property type="component" value="Unassembled WGS sequence"/>
</dbReference>
<evidence type="ECO:0000313" key="3">
    <source>
        <dbReference type="EMBL" id="KIQ62326.1"/>
    </source>
</evidence>
<evidence type="ECO:0000256" key="1">
    <source>
        <dbReference type="SAM" id="MobiDB-lite"/>
    </source>
</evidence>
<dbReference type="RefSeq" id="WP_043914253.1">
    <property type="nucleotide sequence ID" value="NZ_JXZB01000004.1"/>
</dbReference>
<accession>A0A0D0NT66</accession>
<dbReference type="OrthoDB" id="4030267at2"/>
<evidence type="ECO:0000313" key="4">
    <source>
        <dbReference type="Proteomes" id="UP000032066"/>
    </source>
</evidence>
<name>A0A0D0NT66_KITGR</name>
<feature type="transmembrane region" description="Helical" evidence="2">
    <location>
        <begin position="269"/>
        <end position="287"/>
    </location>
</feature>
<dbReference type="STRING" id="2064.TR51_24895"/>
<dbReference type="AlphaFoldDB" id="A0A0D0NT66"/>
<feature type="region of interest" description="Disordered" evidence="1">
    <location>
        <begin position="348"/>
        <end position="381"/>
    </location>
</feature>
<comment type="caution">
    <text evidence="3">The sequence shown here is derived from an EMBL/GenBank/DDBJ whole genome shotgun (WGS) entry which is preliminary data.</text>
</comment>
<sequence length="636" mass="68653">MSEYPVPPLPAAPALTLAAADQWRAARVWRRLHSRWLALLPVATAALAIAFDHTPDRCDSLRACTAPYAESAAPAVLLVEFLVLLLRRRTGFVVPAAAGLLLWFLPNALPGPWLPAAACVAHLLAAAALYRTEAGRRRAEAQLATLMGPPVPYPWTLRGDGSPLDLPPLPRVRQILAALFGTVAVVLLAVGVWRTEDGIDRAARADRVWGTVRSVNGGGDSTTVEYRLPHEYRTLTAEVDGERRVGEEVPLLVDGTGWYRAADERQDSAPWWLGVGAAGAFAVLLVLSARRTTLARRTIGDAAPALRVRVRRTASGVLEVLPVDGGDREAGLWRVMPFGDETAQYAPADLDGPAAWIPDPEDDEDDDEGEDDEDTPVAPVEADAPVEALLYHWTGRNRLVVLRSPEAPHKWTAARAVVLAAPSGRHRDGEPHDEAAQVKAQVARHLADDRAEQPDGRPEPARVFGLPTALRCAAAPVAAVLLGVVMNYLAEQGGLVDGLIRPLLMGGGLLVVVLDGFGWQLAVDRDGVALSGVLRVRRASWQQLTAAALHSGRVTVRYRSRPLFGFAAGPARLLHRHFGGEFDPQQVARTVTALAQRPERRPLIALPEGAVGATMWLNRLVLAGYLVWAVAQYLLR</sequence>
<proteinExistence type="predicted"/>
<feature type="transmembrane region" description="Helical" evidence="2">
    <location>
        <begin position="90"/>
        <end position="106"/>
    </location>
</feature>
<protein>
    <submittedName>
        <fullName evidence="3">Uncharacterized protein</fullName>
    </submittedName>
</protein>
<gene>
    <name evidence="3" type="ORF">TR51_24895</name>
</gene>